<sequence length="199" mass="21511">MTLVAFGVGLLAAAGIVLILAVTLTTSRQWWPPGDKTWAYYLHWSLVGAFNVSIVVTAVFDWNQWVLVRPASLVAGGVLSAVGAAVFVRSADVMQSDEVRGVTGDLYTGGPYAYSRNPQYVGMIVGIVGFALLTNSRFVAVLAAAHVGWVLLLPLAEEPHLRAEYGAEYEAYASTVPRFVGRQTIRELTNRLDGHELTS</sequence>
<keyword evidence="2 5" id="KW-0812">Transmembrane</keyword>
<evidence type="ECO:0000256" key="1">
    <source>
        <dbReference type="ARBA" id="ARBA00004127"/>
    </source>
</evidence>
<evidence type="ECO:0000256" key="4">
    <source>
        <dbReference type="ARBA" id="ARBA00023136"/>
    </source>
</evidence>
<keyword evidence="7" id="KW-1185">Reference proteome</keyword>
<dbReference type="Proteomes" id="UP000011550">
    <property type="component" value="Unassembled WGS sequence"/>
</dbReference>
<name>M0IEP0_9EURY</name>
<feature type="transmembrane region" description="Helical" evidence="5">
    <location>
        <begin position="120"/>
        <end position="153"/>
    </location>
</feature>
<feature type="transmembrane region" description="Helical" evidence="5">
    <location>
        <begin position="37"/>
        <end position="60"/>
    </location>
</feature>
<evidence type="ECO:0000313" key="6">
    <source>
        <dbReference type="EMBL" id="ELZ95245.1"/>
    </source>
</evidence>
<gene>
    <name evidence="6" type="ORF">C440_09212</name>
</gene>
<dbReference type="AlphaFoldDB" id="M0IEP0"/>
<proteinExistence type="predicted"/>
<accession>M0IEP0</accession>
<dbReference type="EMBL" id="AOLN01000011">
    <property type="protein sequence ID" value="ELZ95245.1"/>
    <property type="molecule type" value="Genomic_DNA"/>
</dbReference>
<evidence type="ECO:0008006" key="8">
    <source>
        <dbReference type="Google" id="ProtNLM"/>
    </source>
</evidence>
<feature type="transmembrane region" description="Helical" evidence="5">
    <location>
        <begin position="67"/>
        <end position="88"/>
    </location>
</feature>
<evidence type="ECO:0000313" key="7">
    <source>
        <dbReference type="Proteomes" id="UP000011550"/>
    </source>
</evidence>
<keyword evidence="3 5" id="KW-1133">Transmembrane helix</keyword>
<keyword evidence="4 5" id="KW-0472">Membrane</keyword>
<evidence type="ECO:0000256" key="3">
    <source>
        <dbReference type="ARBA" id="ARBA00022989"/>
    </source>
</evidence>
<dbReference type="InterPro" id="IPR007318">
    <property type="entry name" value="Phopholipid_MeTrfase"/>
</dbReference>
<reference evidence="6 7" key="1">
    <citation type="journal article" date="2014" name="PLoS Genet.">
        <title>Phylogenetically driven sequencing of extremely halophilic archaea reveals strategies for static and dynamic osmo-response.</title>
        <authorList>
            <person name="Becker E.A."/>
            <person name="Seitzer P.M."/>
            <person name="Tritt A."/>
            <person name="Larsen D."/>
            <person name="Krusor M."/>
            <person name="Yao A.I."/>
            <person name="Wu D."/>
            <person name="Madern D."/>
            <person name="Eisen J.A."/>
            <person name="Darling A.E."/>
            <person name="Facciotti M.T."/>
        </authorList>
    </citation>
    <scope>NUCLEOTIDE SEQUENCE [LARGE SCALE GENOMIC DNA]</scope>
    <source>
        <strain evidence="6 7">ATCC BAA-1512</strain>
    </source>
</reference>
<evidence type="ECO:0000256" key="2">
    <source>
        <dbReference type="ARBA" id="ARBA00022692"/>
    </source>
</evidence>
<dbReference type="Pfam" id="PF04191">
    <property type="entry name" value="PEMT"/>
    <property type="match status" value="1"/>
</dbReference>
<organism evidence="6 7">
    <name type="scientific">Haloferax mucosum ATCC BAA-1512</name>
    <dbReference type="NCBI Taxonomy" id="662479"/>
    <lineage>
        <taxon>Archaea</taxon>
        <taxon>Methanobacteriati</taxon>
        <taxon>Methanobacteriota</taxon>
        <taxon>Stenosarchaea group</taxon>
        <taxon>Halobacteria</taxon>
        <taxon>Halobacteriales</taxon>
        <taxon>Haloferacaceae</taxon>
        <taxon>Haloferax</taxon>
    </lineage>
</organism>
<dbReference type="STRING" id="662479.C440_09212"/>
<dbReference type="PATRIC" id="fig|662479.7.peg.1869"/>
<comment type="subcellular location">
    <subcellularLocation>
        <location evidence="1">Endomembrane system</location>
        <topology evidence="1">Multi-pass membrane protein</topology>
    </subcellularLocation>
</comment>
<protein>
    <recommendedName>
        <fullName evidence="8">Steroid 5-alpha reductase C-terminal domain-containing protein</fullName>
    </recommendedName>
</protein>
<dbReference type="GO" id="GO:0012505">
    <property type="term" value="C:endomembrane system"/>
    <property type="evidence" value="ECO:0007669"/>
    <property type="project" value="UniProtKB-SubCell"/>
</dbReference>
<evidence type="ECO:0000256" key="5">
    <source>
        <dbReference type="SAM" id="Phobius"/>
    </source>
</evidence>
<dbReference type="Gene3D" id="1.20.120.1630">
    <property type="match status" value="1"/>
</dbReference>
<comment type="caution">
    <text evidence="6">The sequence shown here is derived from an EMBL/GenBank/DDBJ whole genome shotgun (WGS) entry which is preliminary data.</text>
</comment>